<gene>
    <name evidence="1" type="ORF">B0T10DRAFT_390307</name>
</gene>
<comment type="caution">
    <text evidence="1">The sequence shown here is derived from an EMBL/GenBank/DDBJ whole genome shotgun (WGS) entry which is preliminary data.</text>
</comment>
<name>A0A9P8VRJ5_9HYPO</name>
<feature type="non-terminal residue" evidence="1">
    <location>
        <position position="151"/>
    </location>
</feature>
<feature type="non-terminal residue" evidence="1">
    <location>
        <position position="1"/>
    </location>
</feature>
<evidence type="ECO:0000313" key="2">
    <source>
        <dbReference type="Proteomes" id="UP000777438"/>
    </source>
</evidence>
<dbReference type="EMBL" id="JAGPYM010000068">
    <property type="protein sequence ID" value="KAH6869637.1"/>
    <property type="molecule type" value="Genomic_DNA"/>
</dbReference>
<dbReference type="Proteomes" id="UP000777438">
    <property type="component" value="Unassembled WGS sequence"/>
</dbReference>
<evidence type="ECO:0000313" key="1">
    <source>
        <dbReference type="EMBL" id="KAH6869637.1"/>
    </source>
</evidence>
<organism evidence="1 2">
    <name type="scientific">Thelonectria olida</name>
    <dbReference type="NCBI Taxonomy" id="1576542"/>
    <lineage>
        <taxon>Eukaryota</taxon>
        <taxon>Fungi</taxon>
        <taxon>Dikarya</taxon>
        <taxon>Ascomycota</taxon>
        <taxon>Pezizomycotina</taxon>
        <taxon>Sordariomycetes</taxon>
        <taxon>Hypocreomycetidae</taxon>
        <taxon>Hypocreales</taxon>
        <taxon>Nectriaceae</taxon>
        <taxon>Thelonectria</taxon>
    </lineage>
</organism>
<reference evidence="1 2" key="1">
    <citation type="journal article" date="2021" name="Nat. Commun.">
        <title>Genetic determinants of endophytism in the Arabidopsis root mycobiome.</title>
        <authorList>
            <person name="Mesny F."/>
            <person name="Miyauchi S."/>
            <person name="Thiergart T."/>
            <person name="Pickel B."/>
            <person name="Atanasova L."/>
            <person name="Karlsson M."/>
            <person name="Huettel B."/>
            <person name="Barry K.W."/>
            <person name="Haridas S."/>
            <person name="Chen C."/>
            <person name="Bauer D."/>
            <person name="Andreopoulos W."/>
            <person name="Pangilinan J."/>
            <person name="LaButti K."/>
            <person name="Riley R."/>
            <person name="Lipzen A."/>
            <person name="Clum A."/>
            <person name="Drula E."/>
            <person name="Henrissat B."/>
            <person name="Kohler A."/>
            <person name="Grigoriev I.V."/>
            <person name="Martin F.M."/>
            <person name="Hacquard S."/>
        </authorList>
    </citation>
    <scope>NUCLEOTIDE SEQUENCE [LARGE SCALE GENOMIC DNA]</scope>
    <source>
        <strain evidence="1 2">MPI-CAGE-CH-0241</strain>
    </source>
</reference>
<dbReference type="OrthoDB" id="5234017at2759"/>
<proteinExistence type="predicted"/>
<dbReference type="AlphaFoldDB" id="A0A9P8VRJ5"/>
<accession>A0A9P8VRJ5</accession>
<keyword evidence="2" id="KW-1185">Reference proteome</keyword>
<sequence>CATHVIQPKAGELYLAYRKQSQCWLAALLLPHEDLRDVGISGTLDSLGLSRNVPNCHSYNVNTQGLEWREGYEDGGPSSHKRKFPIVYFAGPRFPDSGATDWVAAEDLRILHESCLTKPSPVPHYSIVRAFLERRAVSGALKARMGDFLPL</sequence>
<protein>
    <submittedName>
        <fullName evidence="1">Uncharacterized protein</fullName>
    </submittedName>
</protein>